<dbReference type="GO" id="GO:1901137">
    <property type="term" value="P:carbohydrate derivative biosynthetic process"/>
    <property type="evidence" value="ECO:0007669"/>
    <property type="project" value="UniProtKB-ARBA"/>
</dbReference>
<accession>A0A1H2LZW5</accession>
<dbReference type="Pfam" id="PF13579">
    <property type="entry name" value="Glyco_trans_4_4"/>
    <property type="match status" value="1"/>
</dbReference>
<dbReference type="EMBL" id="LT629791">
    <property type="protein sequence ID" value="SDU86181.1"/>
    <property type="molecule type" value="Genomic_DNA"/>
</dbReference>
<dbReference type="OrthoDB" id="193659at2"/>
<dbReference type="Gene3D" id="3.40.50.2000">
    <property type="entry name" value="Glycogen Phosphorylase B"/>
    <property type="match status" value="2"/>
</dbReference>
<keyword evidence="1" id="KW-0328">Glycosyltransferase</keyword>
<keyword evidence="2 4" id="KW-0808">Transferase</keyword>
<protein>
    <submittedName>
        <fullName evidence="4">Glycosyltransferase involved in cell wall bisynthesis</fullName>
    </submittedName>
</protein>
<dbReference type="AlphaFoldDB" id="A0A1H2LZW5"/>
<dbReference type="RefSeq" id="WP_052762936.1">
    <property type="nucleotide sequence ID" value="NZ_LBMC01000043.1"/>
</dbReference>
<dbReference type="CDD" id="cd03794">
    <property type="entry name" value="GT4_WbuB-like"/>
    <property type="match status" value="1"/>
</dbReference>
<dbReference type="PANTHER" id="PTHR45947">
    <property type="entry name" value="SULFOQUINOVOSYL TRANSFERASE SQD2"/>
    <property type="match status" value="1"/>
</dbReference>
<keyword evidence="5" id="KW-1185">Reference proteome</keyword>
<dbReference type="GO" id="GO:0016758">
    <property type="term" value="F:hexosyltransferase activity"/>
    <property type="evidence" value="ECO:0007669"/>
    <property type="project" value="TreeGrafter"/>
</dbReference>
<sequence>MPERPSPTLLVAWNELDDAVIEAAFAELAHVQASANALANAVGRLTSAEHDPNGMPRRLSRAARKAFRQGLRLDRYPRAFVRGFKAKPPRTELAKAQAAARRLTVLRRLTELAELGEHDRAVALTLATFSEFSNDPQFASRAVQVFYKAGAISLALAATSALRFGDPSPSLITREAGLLGRIRETTEGWSPELPGPAEPLQQLTPGRVLHLLKESVPYHENGFTMRSMYTLQAQLEAGLEPIVLTSLGFPRVIGVDEFADDEVVEGIRHIRLDLGPDYDLKSPYDRYLTDFTWAAARHVRELAPSVIHVGSGHRGYETALVGLALGRHFGIPVVYEVRSFFETTWTPDAARAELGEYYRRRYETENRCMAAADAVMTISESMRTEIASRGIPLDRITVAPNGVDTRRFSPRERSAELIDRYGLRDRFVFGYVSNLDHPREGQETLIQAAQILRDRGVPATALIVGDGRRRAELEGLAEGAGDAVVFTGRVDHREVLDHYALMSVFVVPRTRDRAARLVTPLKPFEAMAAGIPLVVSDLEALREIIGDGDRGWVFPPGDAHALADLLQGLSTDPSSLGEKAERGLTWVRELRQWSANGPIYQSAYKGLQDQNGRG</sequence>
<organism evidence="4 5">
    <name type="scientific">Jiangella alkaliphila</name>
    <dbReference type="NCBI Taxonomy" id="419479"/>
    <lineage>
        <taxon>Bacteria</taxon>
        <taxon>Bacillati</taxon>
        <taxon>Actinomycetota</taxon>
        <taxon>Actinomycetes</taxon>
        <taxon>Jiangellales</taxon>
        <taxon>Jiangellaceae</taxon>
        <taxon>Jiangella</taxon>
    </lineage>
</organism>
<name>A0A1H2LZW5_9ACTN</name>
<dbReference type="STRING" id="419479.SAMN04488563_6859"/>
<dbReference type="SUPFAM" id="SSF53756">
    <property type="entry name" value="UDP-Glycosyltransferase/glycogen phosphorylase"/>
    <property type="match status" value="1"/>
</dbReference>
<proteinExistence type="predicted"/>
<dbReference type="PANTHER" id="PTHR45947:SF3">
    <property type="entry name" value="SULFOQUINOVOSYL TRANSFERASE SQD2"/>
    <property type="match status" value="1"/>
</dbReference>
<dbReference type="Proteomes" id="UP000182977">
    <property type="component" value="Chromosome I"/>
</dbReference>
<reference evidence="5" key="1">
    <citation type="submission" date="2016-10" db="EMBL/GenBank/DDBJ databases">
        <authorList>
            <person name="Varghese N."/>
            <person name="Submissions S."/>
        </authorList>
    </citation>
    <scope>NUCLEOTIDE SEQUENCE [LARGE SCALE GENOMIC DNA]</scope>
    <source>
        <strain evidence="5">DSM 45079</strain>
    </source>
</reference>
<dbReference type="Pfam" id="PF13692">
    <property type="entry name" value="Glyco_trans_1_4"/>
    <property type="match status" value="1"/>
</dbReference>
<evidence type="ECO:0000256" key="1">
    <source>
        <dbReference type="ARBA" id="ARBA00022676"/>
    </source>
</evidence>
<dbReference type="InterPro" id="IPR050194">
    <property type="entry name" value="Glycosyltransferase_grp1"/>
</dbReference>
<evidence type="ECO:0000259" key="3">
    <source>
        <dbReference type="Pfam" id="PF13579"/>
    </source>
</evidence>
<evidence type="ECO:0000313" key="5">
    <source>
        <dbReference type="Proteomes" id="UP000182977"/>
    </source>
</evidence>
<gene>
    <name evidence="4" type="ORF">SAMN04488563_6859</name>
</gene>
<dbReference type="InterPro" id="IPR028098">
    <property type="entry name" value="Glyco_trans_4-like_N"/>
</dbReference>
<feature type="domain" description="Glycosyltransferase subfamily 4-like N-terminal" evidence="3">
    <location>
        <begin position="229"/>
        <end position="402"/>
    </location>
</feature>
<evidence type="ECO:0000313" key="4">
    <source>
        <dbReference type="EMBL" id="SDU86181.1"/>
    </source>
</evidence>
<evidence type="ECO:0000256" key="2">
    <source>
        <dbReference type="ARBA" id="ARBA00022679"/>
    </source>
</evidence>